<dbReference type="EMBL" id="AJWZ01004913">
    <property type="protein sequence ID" value="EKC64047.1"/>
    <property type="molecule type" value="Genomic_DNA"/>
</dbReference>
<feature type="domain" description="NAD-dependent epimerase/dehydratase" evidence="8">
    <location>
        <begin position="3"/>
        <end position="83"/>
    </location>
</feature>
<sequence>MAILVNGGAGYIGSHTCIELMKAGYEIIVADNLYNSCEEALRRVEQISGKKVPFVNVDLCDGEAVDALFASHPEIDAVIHFAAY</sequence>
<evidence type="ECO:0000259" key="8">
    <source>
        <dbReference type="Pfam" id="PF01370"/>
    </source>
</evidence>
<keyword evidence="6" id="KW-0119">Carbohydrate metabolism</keyword>
<evidence type="ECO:0000313" key="9">
    <source>
        <dbReference type="EMBL" id="EKC64047.1"/>
    </source>
</evidence>
<protein>
    <recommendedName>
        <fullName evidence="4">UDP-glucose 4-epimerase</fullName>
        <ecNumber evidence="4">5.1.3.2</ecNumber>
    </recommendedName>
</protein>
<name>K1STW5_9ZZZZ</name>
<comment type="cofactor">
    <cofactor evidence="2">
        <name>NAD(+)</name>
        <dbReference type="ChEBI" id="CHEBI:57540"/>
    </cofactor>
</comment>
<dbReference type="SUPFAM" id="SSF51735">
    <property type="entry name" value="NAD(P)-binding Rossmann-fold domains"/>
    <property type="match status" value="1"/>
</dbReference>
<evidence type="ECO:0000256" key="7">
    <source>
        <dbReference type="ARBA" id="ARBA00023235"/>
    </source>
</evidence>
<keyword evidence="7" id="KW-0413">Isomerase</keyword>
<accession>K1STW5</accession>
<dbReference type="Gene3D" id="3.40.50.720">
    <property type="entry name" value="NAD(P)-binding Rossmann-like Domain"/>
    <property type="match status" value="1"/>
</dbReference>
<comment type="catalytic activity">
    <reaction evidence="1">
        <text>UDP-alpha-D-glucose = UDP-alpha-D-galactose</text>
        <dbReference type="Rhea" id="RHEA:22168"/>
        <dbReference type="ChEBI" id="CHEBI:58885"/>
        <dbReference type="ChEBI" id="CHEBI:66914"/>
        <dbReference type="EC" id="5.1.3.2"/>
    </reaction>
</comment>
<gene>
    <name evidence="9" type="ORF">OBE_07151</name>
</gene>
<evidence type="ECO:0000256" key="2">
    <source>
        <dbReference type="ARBA" id="ARBA00001911"/>
    </source>
</evidence>
<evidence type="ECO:0000256" key="3">
    <source>
        <dbReference type="ARBA" id="ARBA00005007"/>
    </source>
</evidence>
<feature type="non-terminal residue" evidence="9">
    <location>
        <position position="84"/>
    </location>
</feature>
<dbReference type="PANTHER" id="PTHR43725">
    <property type="entry name" value="UDP-GLUCOSE 4-EPIMERASE"/>
    <property type="match status" value="1"/>
</dbReference>
<dbReference type="AlphaFoldDB" id="K1STW5"/>
<dbReference type="GO" id="GO:0003978">
    <property type="term" value="F:UDP-glucose 4-epimerase activity"/>
    <property type="evidence" value="ECO:0007669"/>
    <property type="project" value="UniProtKB-EC"/>
</dbReference>
<dbReference type="EC" id="5.1.3.2" evidence="4"/>
<dbReference type="GO" id="GO:0005829">
    <property type="term" value="C:cytosol"/>
    <property type="evidence" value="ECO:0007669"/>
    <property type="project" value="TreeGrafter"/>
</dbReference>
<dbReference type="InterPro" id="IPR001509">
    <property type="entry name" value="Epimerase_deHydtase"/>
</dbReference>
<keyword evidence="6" id="KW-0299">Galactose metabolism</keyword>
<dbReference type="InterPro" id="IPR036291">
    <property type="entry name" value="NAD(P)-bd_dom_sf"/>
</dbReference>
<proteinExistence type="predicted"/>
<evidence type="ECO:0000256" key="1">
    <source>
        <dbReference type="ARBA" id="ARBA00000083"/>
    </source>
</evidence>
<evidence type="ECO:0000256" key="5">
    <source>
        <dbReference type="ARBA" id="ARBA00023027"/>
    </source>
</evidence>
<evidence type="ECO:0000256" key="6">
    <source>
        <dbReference type="ARBA" id="ARBA00023144"/>
    </source>
</evidence>
<organism evidence="9">
    <name type="scientific">human gut metagenome</name>
    <dbReference type="NCBI Taxonomy" id="408170"/>
    <lineage>
        <taxon>unclassified sequences</taxon>
        <taxon>metagenomes</taxon>
        <taxon>organismal metagenomes</taxon>
    </lineage>
</organism>
<reference evidence="9" key="1">
    <citation type="journal article" date="2013" name="Environ. Microbiol.">
        <title>Microbiota from the distal guts of lean and obese adolescents exhibit partial functional redundancy besides clear differences in community structure.</title>
        <authorList>
            <person name="Ferrer M."/>
            <person name="Ruiz A."/>
            <person name="Lanza F."/>
            <person name="Haange S.B."/>
            <person name="Oberbach A."/>
            <person name="Till H."/>
            <person name="Bargiela R."/>
            <person name="Campoy C."/>
            <person name="Segura M.T."/>
            <person name="Richter M."/>
            <person name="von Bergen M."/>
            <person name="Seifert J."/>
            <person name="Suarez A."/>
        </authorList>
    </citation>
    <scope>NUCLEOTIDE SEQUENCE</scope>
</reference>
<evidence type="ECO:0000256" key="4">
    <source>
        <dbReference type="ARBA" id="ARBA00013189"/>
    </source>
</evidence>
<dbReference type="PANTHER" id="PTHR43725:SF47">
    <property type="entry name" value="UDP-GLUCOSE 4-EPIMERASE"/>
    <property type="match status" value="1"/>
</dbReference>
<dbReference type="GO" id="GO:0006012">
    <property type="term" value="P:galactose metabolic process"/>
    <property type="evidence" value="ECO:0007669"/>
    <property type="project" value="UniProtKB-KW"/>
</dbReference>
<dbReference type="Pfam" id="PF01370">
    <property type="entry name" value="Epimerase"/>
    <property type="match status" value="1"/>
</dbReference>
<comment type="pathway">
    <text evidence="3">Carbohydrate metabolism.</text>
</comment>
<keyword evidence="5" id="KW-0520">NAD</keyword>
<comment type="caution">
    <text evidence="9">The sequence shown here is derived from an EMBL/GenBank/DDBJ whole genome shotgun (WGS) entry which is preliminary data.</text>
</comment>